<comment type="similarity">
    <text evidence="1">Belongs to the peroxiredoxin family. AhpC/Prx1 subfamily.</text>
</comment>
<dbReference type="InterPro" id="IPR000866">
    <property type="entry name" value="AhpC/TSA"/>
</dbReference>
<dbReference type="Gene3D" id="3.40.30.10">
    <property type="entry name" value="Glutaredoxin"/>
    <property type="match status" value="1"/>
</dbReference>
<dbReference type="InterPro" id="IPR013766">
    <property type="entry name" value="Thioredoxin_domain"/>
</dbReference>
<proteinExistence type="inferred from homology"/>
<feature type="binding site" evidence="10">
    <location>
        <position position="126"/>
    </location>
    <ligand>
        <name>substrate</name>
    </ligand>
</feature>
<dbReference type="GO" id="GO:0006979">
    <property type="term" value="P:response to oxidative stress"/>
    <property type="evidence" value="ECO:0007669"/>
    <property type="project" value="TreeGrafter"/>
</dbReference>
<protein>
    <recommendedName>
        <fullName evidence="10">Peroxiredoxin</fullName>
        <ecNumber evidence="10">1.11.1.24</ecNumber>
    </recommendedName>
    <alternativeName>
        <fullName evidence="10">Thioredoxin-dependent peroxiredoxin</fullName>
    </alternativeName>
</protein>
<keyword evidence="2 10" id="KW-0963">Cytoplasm</keyword>
<comment type="caution">
    <text evidence="10">Lacks conserved residue(s) required for the propagation of feature annotation.</text>
</comment>
<dbReference type="Pfam" id="PF10417">
    <property type="entry name" value="1-cysPrx_C"/>
    <property type="match status" value="1"/>
</dbReference>
<accession>A0AAE9XCX5</accession>
<organism evidence="13 14">
    <name type="scientific">Vagococcus lutrae</name>
    <dbReference type="NCBI Taxonomy" id="81947"/>
    <lineage>
        <taxon>Bacteria</taxon>
        <taxon>Bacillati</taxon>
        <taxon>Bacillota</taxon>
        <taxon>Bacilli</taxon>
        <taxon>Lactobacillales</taxon>
        <taxon>Enterococcaceae</taxon>
        <taxon>Vagococcus</taxon>
    </lineage>
</organism>
<dbReference type="GO" id="GO:0045454">
    <property type="term" value="P:cell redox homeostasis"/>
    <property type="evidence" value="ECO:0007669"/>
    <property type="project" value="TreeGrafter"/>
</dbReference>
<reference evidence="13" key="1">
    <citation type="submission" date="2023-01" db="EMBL/GenBank/DDBJ databases">
        <title>Oxazolidinone resistance genes in florfenicol resistant enterococci from beef cattle and veal calves at slaughter.</title>
        <authorList>
            <person name="Biggel M."/>
        </authorList>
    </citation>
    <scope>NUCLEOTIDE SEQUENCE</scope>
    <source>
        <strain evidence="13">K204-1</strain>
    </source>
</reference>
<comment type="subcellular location">
    <subcellularLocation>
        <location evidence="10">Cytoplasm</location>
    </subcellularLocation>
</comment>
<evidence type="ECO:0000313" key="14">
    <source>
        <dbReference type="Proteomes" id="UP001179600"/>
    </source>
</evidence>
<dbReference type="SUPFAM" id="SSF52833">
    <property type="entry name" value="Thioredoxin-like"/>
    <property type="match status" value="1"/>
</dbReference>
<dbReference type="PANTHER" id="PTHR10681:SF128">
    <property type="entry name" value="THIOREDOXIN-DEPENDENT PEROXIDE REDUCTASE, MITOCHONDRIAL"/>
    <property type="match status" value="1"/>
</dbReference>
<dbReference type="GO" id="GO:0033554">
    <property type="term" value="P:cellular response to stress"/>
    <property type="evidence" value="ECO:0007669"/>
    <property type="project" value="TreeGrafter"/>
</dbReference>
<evidence type="ECO:0000256" key="2">
    <source>
        <dbReference type="ARBA" id="ARBA00022490"/>
    </source>
</evidence>
<evidence type="ECO:0000313" key="13">
    <source>
        <dbReference type="EMBL" id="WCG21868.1"/>
    </source>
</evidence>
<dbReference type="InterPro" id="IPR022915">
    <property type="entry name" value="Peroxiredoxin_TDXH"/>
</dbReference>
<keyword evidence="3 10" id="KW-0575">Peroxidase</keyword>
<evidence type="ECO:0000256" key="11">
    <source>
        <dbReference type="PIRSR" id="PIRSR000239-1"/>
    </source>
</evidence>
<dbReference type="NCBIfam" id="NF009668">
    <property type="entry name" value="PRK13189.1"/>
    <property type="match status" value="1"/>
</dbReference>
<dbReference type="HAMAP" id="MF_00401">
    <property type="entry name" value="Peroxiredoxin"/>
    <property type="match status" value="1"/>
</dbReference>
<dbReference type="GO" id="GO:0005829">
    <property type="term" value="C:cytosol"/>
    <property type="evidence" value="ECO:0007669"/>
    <property type="project" value="TreeGrafter"/>
</dbReference>
<keyword evidence="6" id="KW-1015">Disulfide bond</keyword>
<feature type="domain" description="Thioredoxin" evidence="12">
    <location>
        <begin position="8"/>
        <end position="163"/>
    </location>
</feature>
<evidence type="ECO:0000256" key="6">
    <source>
        <dbReference type="ARBA" id="ARBA00023157"/>
    </source>
</evidence>
<dbReference type="FunFam" id="3.40.30.10:FF:000011">
    <property type="entry name" value="Peroxiredoxin PRX1"/>
    <property type="match status" value="1"/>
</dbReference>
<keyword evidence="5 10" id="KW-0560">Oxidoreductase</keyword>
<feature type="active site" description="Cysteine sulfenic acid (-SOH) intermediate" evidence="10">
    <location>
        <position position="50"/>
    </location>
</feature>
<evidence type="ECO:0000256" key="10">
    <source>
        <dbReference type="HAMAP-Rule" id="MF_00401"/>
    </source>
</evidence>
<dbReference type="Pfam" id="PF00578">
    <property type="entry name" value="AhpC-TSA"/>
    <property type="match status" value="1"/>
</dbReference>
<dbReference type="InterPro" id="IPR024706">
    <property type="entry name" value="Peroxiredoxin_AhpC-typ"/>
</dbReference>
<sequence length="223" mass="25234">MENSMGLPILGAPLPEMRATTTHGEMTLPNDLKGKWFVLFSHPSDFTPVCTTEFVGLAAAHEEFKAMNTELVGLSVDSVVSHLKWTEWIKEHMGQEITFPIIADSLGRVANKLGMIHEAKGTDTVRAVFIVDDKGILRTMMYYPQEAGRSVPEIIRTVKALQYADKHGTAMPENWPNNDILGSDVLIEPAKTEELAQERRETMKDNKDVEYRDWWFISKPMEK</sequence>
<name>A0AAE9XCX5_9ENTE</name>
<dbReference type="Gene3D" id="3.30.1020.10">
    <property type="entry name" value="Antioxidant, Horf6, Chain A, domain2"/>
    <property type="match status" value="1"/>
</dbReference>
<evidence type="ECO:0000256" key="3">
    <source>
        <dbReference type="ARBA" id="ARBA00022559"/>
    </source>
</evidence>
<evidence type="ECO:0000256" key="5">
    <source>
        <dbReference type="ARBA" id="ARBA00023002"/>
    </source>
</evidence>
<feature type="active site" description="Cysteine sulfenic acid (-SOH) intermediate; for peroxidase activity" evidence="11">
    <location>
        <position position="50"/>
    </location>
</feature>
<keyword evidence="4 10" id="KW-0049">Antioxidant</keyword>
<evidence type="ECO:0000256" key="8">
    <source>
        <dbReference type="ARBA" id="ARBA00025719"/>
    </source>
</evidence>
<comment type="function">
    <text evidence="9 10">Thiol-specific peroxidase that catalyzes the reduction of hydrogen peroxide and organic hydroperoxides to water and alcohols, respectively. Plays a role in cell protection against oxidative stress by detoxifying peroxides.</text>
</comment>
<comment type="similarity">
    <text evidence="8 10">Belongs to the peroxiredoxin family. Prx6 subfamily.</text>
</comment>
<evidence type="ECO:0000256" key="4">
    <source>
        <dbReference type="ARBA" id="ARBA00022862"/>
    </source>
</evidence>
<dbReference type="RefSeq" id="WP_272163013.1">
    <property type="nucleotide sequence ID" value="NZ_CP116507.1"/>
</dbReference>
<evidence type="ECO:0000256" key="1">
    <source>
        <dbReference type="ARBA" id="ARBA00009796"/>
    </source>
</evidence>
<dbReference type="PANTHER" id="PTHR10681">
    <property type="entry name" value="THIOREDOXIN PEROXIDASE"/>
    <property type="match status" value="1"/>
</dbReference>
<gene>
    <name evidence="13" type="ORF">PML95_05515</name>
</gene>
<dbReference type="EC" id="1.11.1.24" evidence="10"/>
<dbReference type="AlphaFoldDB" id="A0AAE9XCX5"/>
<dbReference type="GO" id="GO:0042744">
    <property type="term" value="P:hydrogen peroxide catabolic process"/>
    <property type="evidence" value="ECO:0007669"/>
    <property type="project" value="TreeGrafter"/>
</dbReference>
<evidence type="ECO:0000256" key="7">
    <source>
        <dbReference type="ARBA" id="ARBA00023284"/>
    </source>
</evidence>
<comment type="catalytic activity">
    <reaction evidence="10">
        <text>a hydroperoxide + [thioredoxin]-dithiol = an alcohol + [thioredoxin]-disulfide + H2O</text>
        <dbReference type="Rhea" id="RHEA:62620"/>
        <dbReference type="Rhea" id="RHEA-COMP:10698"/>
        <dbReference type="Rhea" id="RHEA-COMP:10700"/>
        <dbReference type="ChEBI" id="CHEBI:15377"/>
        <dbReference type="ChEBI" id="CHEBI:29950"/>
        <dbReference type="ChEBI" id="CHEBI:30879"/>
        <dbReference type="ChEBI" id="CHEBI:35924"/>
        <dbReference type="ChEBI" id="CHEBI:50058"/>
        <dbReference type="EC" id="1.11.1.24"/>
    </reaction>
</comment>
<dbReference type="PROSITE" id="PS51352">
    <property type="entry name" value="THIOREDOXIN_2"/>
    <property type="match status" value="1"/>
</dbReference>
<dbReference type="InterPro" id="IPR050217">
    <property type="entry name" value="Peroxiredoxin"/>
</dbReference>
<dbReference type="PIRSF" id="PIRSF000239">
    <property type="entry name" value="AHPC"/>
    <property type="match status" value="1"/>
</dbReference>
<dbReference type="GO" id="GO:0008379">
    <property type="term" value="F:thioredoxin peroxidase activity"/>
    <property type="evidence" value="ECO:0007669"/>
    <property type="project" value="TreeGrafter"/>
</dbReference>
<evidence type="ECO:0000259" key="12">
    <source>
        <dbReference type="PROSITE" id="PS51352"/>
    </source>
</evidence>
<comment type="miscellaneous">
    <text evidence="10">The active site is a conserved redox-active cysteine residue, the peroxidatic cysteine (C(P)), which makes the nucleophilic attack on the peroxide substrate. The peroxide oxidizes the C(P)-SH to cysteine sulfenic acid (C(P)-SOH), which then reacts with another cysteine residue, the resolving cysteine (C(R)), to form a disulfide bridge. The disulfide is subsequently reduced by an appropriate electron donor to complete the catalytic cycle. In this 1-Cys peroxiredoxin, no C(R) is present and C(P) instead forms a disulfide with a cysteine from another protein or with a small thiol molecule.</text>
</comment>
<dbReference type="InterPro" id="IPR036249">
    <property type="entry name" value="Thioredoxin-like_sf"/>
</dbReference>
<dbReference type="EMBL" id="CP116507">
    <property type="protein sequence ID" value="WCG21868.1"/>
    <property type="molecule type" value="Genomic_DNA"/>
</dbReference>
<dbReference type="InterPro" id="IPR019479">
    <property type="entry name" value="Peroxiredoxin_C"/>
</dbReference>
<evidence type="ECO:0000256" key="9">
    <source>
        <dbReference type="ARBA" id="ARBA00037420"/>
    </source>
</evidence>
<comment type="subunit">
    <text evidence="10">Homodecamer. Pentamer of dimers that assemble into a ring structure.</text>
</comment>
<dbReference type="Proteomes" id="UP001179600">
    <property type="component" value="Chromosome"/>
</dbReference>
<keyword evidence="7 10" id="KW-0676">Redox-active center</keyword>